<accession>A0A420HYP4</accession>
<organism evidence="2 3">
    <name type="scientific">Golovinomyces cichoracearum</name>
    <dbReference type="NCBI Taxonomy" id="62708"/>
    <lineage>
        <taxon>Eukaryota</taxon>
        <taxon>Fungi</taxon>
        <taxon>Dikarya</taxon>
        <taxon>Ascomycota</taxon>
        <taxon>Pezizomycotina</taxon>
        <taxon>Leotiomycetes</taxon>
        <taxon>Erysiphales</taxon>
        <taxon>Erysiphaceae</taxon>
        <taxon>Golovinomyces</taxon>
    </lineage>
</organism>
<dbReference type="AlphaFoldDB" id="A0A420HYP4"/>
<evidence type="ECO:0000313" key="2">
    <source>
        <dbReference type="EMBL" id="RKF62543.1"/>
    </source>
</evidence>
<comment type="caution">
    <text evidence="2">The sequence shown here is derived from an EMBL/GenBank/DDBJ whole genome shotgun (WGS) entry which is preliminary data.</text>
</comment>
<evidence type="ECO:0000256" key="1">
    <source>
        <dbReference type="SAM" id="MobiDB-lite"/>
    </source>
</evidence>
<feature type="region of interest" description="Disordered" evidence="1">
    <location>
        <begin position="1"/>
        <end position="33"/>
    </location>
</feature>
<evidence type="ECO:0000313" key="3">
    <source>
        <dbReference type="Proteomes" id="UP000285405"/>
    </source>
</evidence>
<reference evidence="2 3" key="1">
    <citation type="journal article" date="2018" name="BMC Genomics">
        <title>Comparative genome analyses reveal sequence features reflecting distinct modes of host-adaptation between dicot and monocot powdery mildew.</title>
        <authorList>
            <person name="Wu Y."/>
            <person name="Ma X."/>
            <person name="Pan Z."/>
            <person name="Kale S.D."/>
            <person name="Song Y."/>
            <person name="King H."/>
            <person name="Zhang Q."/>
            <person name="Presley C."/>
            <person name="Deng X."/>
            <person name="Wei C.I."/>
            <person name="Xiao S."/>
        </authorList>
    </citation>
    <scope>NUCLEOTIDE SEQUENCE [LARGE SCALE GENOMIC DNA]</scope>
    <source>
        <strain evidence="2">UCSC1</strain>
    </source>
</reference>
<gene>
    <name evidence="2" type="ORF">GcC1_146016</name>
</gene>
<protein>
    <submittedName>
        <fullName evidence="2">Uncharacterized protein</fullName>
    </submittedName>
</protein>
<proteinExistence type="predicted"/>
<feature type="compositionally biased region" description="Pro residues" evidence="1">
    <location>
        <begin position="1"/>
        <end position="10"/>
    </location>
</feature>
<dbReference type="EMBL" id="MCBR01014678">
    <property type="protein sequence ID" value="RKF62543.1"/>
    <property type="molecule type" value="Genomic_DNA"/>
</dbReference>
<feature type="non-terminal residue" evidence="2">
    <location>
        <position position="1"/>
    </location>
</feature>
<dbReference type="Proteomes" id="UP000285405">
    <property type="component" value="Unassembled WGS sequence"/>
</dbReference>
<sequence>NPPLEPPPPIDKLLSYHGEDDALNSENDKTNRDNDLMEETFIFPGMKKGWRFDKNFTDESISIRLIKK</sequence>
<name>A0A420HYP4_9PEZI</name>